<protein>
    <submittedName>
        <fullName evidence="1">Uncharacterized protein</fullName>
    </submittedName>
</protein>
<evidence type="ECO:0000313" key="1">
    <source>
        <dbReference type="EMBL" id="JAD56650.1"/>
    </source>
</evidence>
<dbReference type="EMBL" id="GBRH01241245">
    <property type="protein sequence ID" value="JAD56650.1"/>
    <property type="molecule type" value="Transcribed_RNA"/>
</dbReference>
<organism evidence="1">
    <name type="scientific">Arundo donax</name>
    <name type="common">Giant reed</name>
    <name type="synonym">Donax arundinaceus</name>
    <dbReference type="NCBI Taxonomy" id="35708"/>
    <lineage>
        <taxon>Eukaryota</taxon>
        <taxon>Viridiplantae</taxon>
        <taxon>Streptophyta</taxon>
        <taxon>Embryophyta</taxon>
        <taxon>Tracheophyta</taxon>
        <taxon>Spermatophyta</taxon>
        <taxon>Magnoliopsida</taxon>
        <taxon>Liliopsida</taxon>
        <taxon>Poales</taxon>
        <taxon>Poaceae</taxon>
        <taxon>PACMAD clade</taxon>
        <taxon>Arundinoideae</taxon>
        <taxon>Arundineae</taxon>
        <taxon>Arundo</taxon>
    </lineage>
</organism>
<proteinExistence type="predicted"/>
<accession>A0A0A9B675</accession>
<reference evidence="1" key="2">
    <citation type="journal article" date="2015" name="Data Brief">
        <title>Shoot transcriptome of the giant reed, Arundo donax.</title>
        <authorList>
            <person name="Barrero R.A."/>
            <person name="Guerrero F.D."/>
            <person name="Moolhuijzen P."/>
            <person name="Goolsby J.A."/>
            <person name="Tidwell J."/>
            <person name="Bellgard S.E."/>
            <person name="Bellgard M.I."/>
        </authorList>
    </citation>
    <scope>NUCLEOTIDE SEQUENCE</scope>
    <source>
        <tissue evidence="1">Shoot tissue taken approximately 20 cm above the soil surface</tissue>
    </source>
</reference>
<dbReference type="AlphaFoldDB" id="A0A0A9B675"/>
<name>A0A0A9B675_ARUDO</name>
<reference evidence="1" key="1">
    <citation type="submission" date="2014-09" db="EMBL/GenBank/DDBJ databases">
        <authorList>
            <person name="Magalhaes I.L.F."/>
            <person name="Oliveira U."/>
            <person name="Santos F.R."/>
            <person name="Vidigal T.H.D.A."/>
            <person name="Brescovit A.D."/>
            <person name="Santos A.J."/>
        </authorList>
    </citation>
    <scope>NUCLEOTIDE SEQUENCE</scope>
    <source>
        <tissue evidence="1">Shoot tissue taken approximately 20 cm above the soil surface</tissue>
    </source>
</reference>
<sequence length="38" mass="4337">MIEEMMIIPEAYVNCIIPSVNFLLAQAIDYLVNCDTDM</sequence>